<keyword evidence="2" id="KW-1185">Reference proteome</keyword>
<name>A0ABQ1P840_9ENTE</name>
<evidence type="ECO:0000313" key="1">
    <source>
        <dbReference type="EMBL" id="GGC92541.1"/>
    </source>
</evidence>
<dbReference type="Proteomes" id="UP000630615">
    <property type="component" value="Unassembled WGS sequence"/>
</dbReference>
<sequence length="102" mass="11803">MIYEEMFRNNIIEKSSVPFVAAEDGFWINSEGKNISISDMPTRYLKNCLRTLNNSNSWNEVTSLKNFMDGKITADNKSVFVEYLGALIESKTKEVEIELERR</sequence>
<dbReference type="EMBL" id="BMKI01000004">
    <property type="protein sequence ID" value="GGC92541.1"/>
    <property type="molecule type" value="Genomic_DNA"/>
</dbReference>
<reference evidence="2" key="1">
    <citation type="journal article" date="2019" name="Int. J. Syst. Evol. Microbiol.">
        <title>The Global Catalogue of Microorganisms (GCM) 10K type strain sequencing project: providing services to taxonomists for standard genome sequencing and annotation.</title>
        <authorList>
            <consortium name="The Broad Institute Genomics Platform"/>
            <consortium name="The Broad Institute Genome Sequencing Center for Infectious Disease"/>
            <person name="Wu L."/>
            <person name="Ma J."/>
        </authorList>
    </citation>
    <scope>NUCLEOTIDE SEQUENCE [LARGE SCALE GENOMIC DNA]</scope>
    <source>
        <strain evidence="2">CGMCC 1.15942</strain>
    </source>
</reference>
<organism evidence="1 2">
    <name type="scientific">Enterococcus wangshanyuanii</name>
    <dbReference type="NCBI Taxonomy" id="2005703"/>
    <lineage>
        <taxon>Bacteria</taxon>
        <taxon>Bacillati</taxon>
        <taxon>Bacillota</taxon>
        <taxon>Bacilli</taxon>
        <taxon>Lactobacillales</taxon>
        <taxon>Enterococcaceae</taxon>
        <taxon>Enterococcus</taxon>
    </lineage>
</organism>
<proteinExistence type="predicted"/>
<dbReference type="RefSeq" id="WP_088270131.1">
    <property type="nucleotide sequence ID" value="NZ_BMKI01000004.1"/>
</dbReference>
<gene>
    <name evidence="1" type="ORF">GCM10011573_22660</name>
</gene>
<accession>A0ABQ1P840</accession>
<protein>
    <submittedName>
        <fullName evidence="1">Uncharacterized protein</fullName>
    </submittedName>
</protein>
<evidence type="ECO:0000313" key="2">
    <source>
        <dbReference type="Proteomes" id="UP000630615"/>
    </source>
</evidence>
<comment type="caution">
    <text evidence="1">The sequence shown here is derived from an EMBL/GenBank/DDBJ whole genome shotgun (WGS) entry which is preliminary data.</text>
</comment>